<dbReference type="Gene3D" id="1.10.10.10">
    <property type="entry name" value="Winged helix-like DNA-binding domain superfamily/Winged helix DNA-binding domain"/>
    <property type="match status" value="1"/>
</dbReference>
<feature type="domain" description="HTH lysR-type" evidence="5">
    <location>
        <begin position="3"/>
        <end position="60"/>
    </location>
</feature>
<dbReference type="GO" id="GO:0003677">
    <property type="term" value="F:DNA binding"/>
    <property type="evidence" value="ECO:0007669"/>
    <property type="project" value="UniProtKB-KW"/>
</dbReference>
<dbReference type="Gene3D" id="3.40.190.290">
    <property type="match status" value="1"/>
</dbReference>
<dbReference type="InterPro" id="IPR036388">
    <property type="entry name" value="WH-like_DNA-bd_sf"/>
</dbReference>
<keyword evidence="2" id="KW-0805">Transcription regulation</keyword>
<dbReference type="SUPFAM" id="SSF53850">
    <property type="entry name" value="Periplasmic binding protein-like II"/>
    <property type="match status" value="1"/>
</dbReference>
<dbReference type="GO" id="GO:0005829">
    <property type="term" value="C:cytosol"/>
    <property type="evidence" value="ECO:0007669"/>
    <property type="project" value="TreeGrafter"/>
</dbReference>
<dbReference type="InterPro" id="IPR036390">
    <property type="entry name" value="WH_DNA-bd_sf"/>
</dbReference>
<dbReference type="PROSITE" id="PS50931">
    <property type="entry name" value="HTH_LYSR"/>
    <property type="match status" value="1"/>
</dbReference>
<gene>
    <name evidence="6" type="ORF">HBH39_03585</name>
</gene>
<evidence type="ECO:0000313" key="6">
    <source>
        <dbReference type="EMBL" id="QIR13698.1"/>
    </source>
</evidence>
<reference evidence="6 7" key="1">
    <citation type="submission" date="2020-03" db="EMBL/GenBank/DDBJ databases">
        <title>Complete genome sequence of Shewanella sp.</title>
        <authorList>
            <person name="Kim Y.-S."/>
            <person name="Kim S.-J."/>
            <person name="Jung H.-K."/>
            <person name="Kim K.-H."/>
        </authorList>
    </citation>
    <scope>NUCLEOTIDE SEQUENCE [LARGE SCALE GENOMIC DNA]</scope>
    <source>
        <strain evidence="6 7">PN3F2</strain>
    </source>
</reference>
<evidence type="ECO:0000256" key="1">
    <source>
        <dbReference type="ARBA" id="ARBA00009437"/>
    </source>
</evidence>
<evidence type="ECO:0000256" key="2">
    <source>
        <dbReference type="ARBA" id="ARBA00023015"/>
    </source>
</evidence>
<dbReference type="InterPro" id="IPR050950">
    <property type="entry name" value="HTH-type_LysR_regulators"/>
</dbReference>
<comment type="similarity">
    <text evidence="1">Belongs to the LysR transcriptional regulatory family.</text>
</comment>
<organism evidence="6 7">
    <name type="scientific">Shewanella aestuarii</name>
    <dbReference type="NCBI Taxonomy" id="1028752"/>
    <lineage>
        <taxon>Bacteria</taxon>
        <taxon>Pseudomonadati</taxon>
        <taxon>Pseudomonadota</taxon>
        <taxon>Gammaproteobacteria</taxon>
        <taxon>Alteromonadales</taxon>
        <taxon>Shewanellaceae</taxon>
        <taxon>Shewanella</taxon>
    </lineage>
</organism>
<protein>
    <submittedName>
        <fullName evidence="6">LysR family transcriptional regulator</fullName>
    </submittedName>
</protein>
<keyword evidence="3" id="KW-0238">DNA-binding</keyword>
<dbReference type="AlphaFoldDB" id="A0A6G9QH28"/>
<dbReference type="KEGG" id="saes:HBH39_03585"/>
<evidence type="ECO:0000313" key="7">
    <source>
        <dbReference type="Proteomes" id="UP000502608"/>
    </source>
</evidence>
<dbReference type="PANTHER" id="PTHR30419:SF8">
    <property type="entry name" value="NITROGEN ASSIMILATION TRANSCRIPTIONAL ACTIVATOR-RELATED"/>
    <property type="match status" value="1"/>
</dbReference>
<evidence type="ECO:0000259" key="5">
    <source>
        <dbReference type="PROSITE" id="PS50931"/>
    </source>
</evidence>
<name>A0A6G9QH28_9GAMM</name>
<keyword evidence="7" id="KW-1185">Reference proteome</keyword>
<dbReference type="Pfam" id="PF00126">
    <property type="entry name" value="HTH_1"/>
    <property type="match status" value="1"/>
</dbReference>
<dbReference type="FunFam" id="1.10.10.10:FF:000001">
    <property type="entry name" value="LysR family transcriptional regulator"/>
    <property type="match status" value="1"/>
</dbReference>
<dbReference type="InterPro" id="IPR000847">
    <property type="entry name" value="LysR_HTH_N"/>
</dbReference>
<dbReference type="PANTHER" id="PTHR30419">
    <property type="entry name" value="HTH-TYPE TRANSCRIPTIONAL REGULATOR YBHD"/>
    <property type="match status" value="1"/>
</dbReference>
<dbReference type="RefSeq" id="WP_167675692.1">
    <property type="nucleotide sequence ID" value="NZ_CP050313.1"/>
</dbReference>
<accession>A0A6G9QH28</accession>
<keyword evidence="4" id="KW-0804">Transcription</keyword>
<dbReference type="PRINTS" id="PR00039">
    <property type="entry name" value="HTHLYSR"/>
</dbReference>
<dbReference type="SUPFAM" id="SSF46785">
    <property type="entry name" value="Winged helix' DNA-binding domain"/>
    <property type="match status" value="1"/>
</dbReference>
<evidence type="ECO:0000256" key="4">
    <source>
        <dbReference type="ARBA" id="ARBA00023163"/>
    </source>
</evidence>
<sequence>MNISIKNLQCFLTVIEVGHFTLAAEQLYMTQPTLSKTIKKMEETLDQQLLIRNNQKVEVTEAGLLLAKSAQQIVGQWHRMYEDMNALTGLKIGRLRLGLSPMTGGMFINMLARFQTTYPGIKVNMLEVGGFAVEKALLNDSLDIGVTALPTNHTDEFNILKLERYPLNVCLHVDHELASQTHLKWQDLDGRPFVQYNDQFAIGKVISHSCQGAGYKLNVVSQTGQWEFMTAMAEVQMAFAILPAPICQRVSSNKLKFIPLDEKVAWELAFIWRKNLPLTAAAQAFIAQVKPTYKDSV</sequence>
<dbReference type="Pfam" id="PF03466">
    <property type="entry name" value="LysR_substrate"/>
    <property type="match status" value="1"/>
</dbReference>
<evidence type="ECO:0000256" key="3">
    <source>
        <dbReference type="ARBA" id="ARBA00023125"/>
    </source>
</evidence>
<proteinExistence type="inferred from homology"/>
<dbReference type="InterPro" id="IPR005119">
    <property type="entry name" value="LysR_subst-bd"/>
</dbReference>
<dbReference type="EMBL" id="CP050313">
    <property type="protein sequence ID" value="QIR13698.1"/>
    <property type="molecule type" value="Genomic_DNA"/>
</dbReference>
<dbReference type="GO" id="GO:0003700">
    <property type="term" value="F:DNA-binding transcription factor activity"/>
    <property type="evidence" value="ECO:0007669"/>
    <property type="project" value="InterPro"/>
</dbReference>
<dbReference type="Proteomes" id="UP000502608">
    <property type="component" value="Chromosome"/>
</dbReference>